<gene>
    <name evidence="2" type="ORF">A2563_04050</name>
</gene>
<proteinExistence type="predicted"/>
<dbReference type="AlphaFoldDB" id="A0A1F6PA49"/>
<reference evidence="2 3" key="1">
    <citation type="journal article" date="2016" name="Nat. Commun.">
        <title>Thousands of microbial genomes shed light on interconnected biogeochemical processes in an aquifer system.</title>
        <authorList>
            <person name="Anantharaman K."/>
            <person name="Brown C.T."/>
            <person name="Hug L.A."/>
            <person name="Sharon I."/>
            <person name="Castelle C.J."/>
            <person name="Probst A.J."/>
            <person name="Thomas B.C."/>
            <person name="Singh A."/>
            <person name="Wilkins M.J."/>
            <person name="Karaoz U."/>
            <person name="Brodie E.L."/>
            <person name="Williams K.H."/>
            <person name="Hubbard S.S."/>
            <person name="Banfield J.F."/>
        </authorList>
    </citation>
    <scope>NUCLEOTIDE SEQUENCE [LARGE SCALE GENOMIC DNA]</scope>
</reference>
<evidence type="ECO:0000313" key="2">
    <source>
        <dbReference type="EMBL" id="OGH92814.1"/>
    </source>
</evidence>
<accession>A0A1F6PA49</accession>
<feature type="compositionally biased region" description="Basic and acidic residues" evidence="1">
    <location>
        <begin position="271"/>
        <end position="280"/>
    </location>
</feature>
<feature type="region of interest" description="Disordered" evidence="1">
    <location>
        <begin position="271"/>
        <end position="292"/>
    </location>
</feature>
<dbReference type="Proteomes" id="UP000176634">
    <property type="component" value="Unassembled WGS sequence"/>
</dbReference>
<dbReference type="STRING" id="1798705.A2563_04050"/>
<evidence type="ECO:0000256" key="1">
    <source>
        <dbReference type="SAM" id="MobiDB-lite"/>
    </source>
</evidence>
<name>A0A1F6PA49_9BACT</name>
<organism evidence="2 3">
    <name type="scientific">Candidatus Magasanikbacteria bacterium RIFOXYD1_FULL_40_23</name>
    <dbReference type="NCBI Taxonomy" id="1798705"/>
    <lineage>
        <taxon>Bacteria</taxon>
        <taxon>Candidatus Magasanikiibacteriota</taxon>
    </lineage>
</organism>
<evidence type="ECO:0000313" key="3">
    <source>
        <dbReference type="Proteomes" id="UP000176634"/>
    </source>
</evidence>
<sequence>MFLDKLELSNEEIEKKEQEFSDFISDVSKSEAVFKELQSFFADLSLSESIKKYGMTYWRWYVWLTWDRLNSLKKEELVSVFGSQVPVAFFLDFDVFKCLMEYFISNNYFEGDLDFLYVKVKKSFQESQAIIGVWGGKDVTVAELVKEIKLIGDRKDSLEQAEFESKLSQIFFPNNPLVDEYVLVDFDKAVQRFVDLVMFFQIIDENSIWVVVNNFINSKNFKNVNSVEEFPVSKKRALPTTLKSGEPSSSEPQNLASKFESMSKNLDLEIEESKKQEEKPITPAAPVAKAEPEKPVIVKQTPQEKPVVEPQARLSTAQIKSQIESEFKKDIDGNFINIEGVMRKLEEFTEMYNDPKIADLIYYDEEDDKFKWKV</sequence>
<protein>
    <submittedName>
        <fullName evidence="2">Uncharacterized protein</fullName>
    </submittedName>
</protein>
<comment type="caution">
    <text evidence="2">The sequence shown here is derived from an EMBL/GenBank/DDBJ whole genome shotgun (WGS) entry which is preliminary data.</text>
</comment>
<dbReference type="EMBL" id="MFRA01000005">
    <property type="protein sequence ID" value="OGH92814.1"/>
    <property type="molecule type" value="Genomic_DNA"/>
</dbReference>